<evidence type="ECO:0000313" key="14">
    <source>
        <dbReference type="EMBL" id="KON32891.1"/>
    </source>
</evidence>
<evidence type="ECO:0000256" key="5">
    <source>
        <dbReference type="ARBA" id="ARBA00022630"/>
    </source>
</evidence>
<feature type="active site" description="Proton acceptor" evidence="10">
    <location>
        <position position="289"/>
    </location>
</feature>
<reference evidence="14 15" key="1">
    <citation type="submission" date="2015-06" db="EMBL/GenBank/DDBJ databases">
        <title>New insights into the roles of widespread benthic archaea in carbon and nitrogen cycling.</title>
        <authorList>
            <person name="Lazar C.S."/>
            <person name="Baker B.J."/>
            <person name="Seitz K.W."/>
            <person name="Hyde A.S."/>
            <person name="Dick G.J."/>
            <person name="Hinrichs K.-U."/>
            <person name="Teske A.P."/>
        </authorList>
    </citation>
    <scope>NUCLEOTIDE SEQUENCE [LARGE SCALE GENOMIC DNA]</scope>
    <source>
        <strain evidence="14">SG8-32-1</strain>
    </source>
</reference>
<dbReference type="GO" id="GO:0034628">
    <property type="term" value="P:'de novo' NAD+ biosynthetic process from L-aspartate"/>
    <property type="evidence" value="ECO:0007669"/>
    <property type="project" value="TreeGrafter"/>
</dbReference>
<dbReference type="NCBIfam" id="TIGR00551">
    <property type="entry name" value="nadB"/>
    <property type="match status" value="1"/>
</dbReference>
<dbReference type="InterPro" id="IPR015939">
    <property type="entry name" value="Fum_Rdtase/Succ_DH_flav-like_C"/>
</dbReference>
<dbReference type="UniPathway" id="UPA00253">
    <property type="reaction ID" value="UER00326"/>
</dbReference>
<evidence type="ECO:0000256" key="9">
    <source>
        <dbReference type="NCBIfam" id="TIGR00551"/>
    </source>
</evidence>
<dbReference type="SUPFAM" id="SSF56425">
    <property type="entry name" value="Succinate dehydrogenase/fumarate reductase flavoprotein, catalytic domain"/>
    <property type="match status" value="1"/>
</dbReference>
<dbReference type="Proteomes" id="UP000037237">
    <property type="component" value="Unassembled WGS sequence"/>
</dbReference>
<comment type="cofactor">
    <cofactor evidence="1 11">
        <name>FAD</name>
        <dbReference type="ChEBI" id="CHEBI:57692"/>
    </cofactor>
</comment>
<dbReference type="Gene3D" id="3.90.700.10">
    <property type="entry name" value="Succinate dehydrogenase/fumarate reductase flavoprotein, catalytic domain"/>
    <property type="match status" value="1"/>
</dbReference>
<keyword evidence="7 11" id="KW-0274">FAD</keyword>
<dbReference type="FunFam" id="3.90.700.10:FF:000002">
    <property type="entry name" value="L-aspartate oxidase"/>
    <property type="match status" value="1"/>
</dbReference>
<evidence type="ECO:0000256" key="3">
    <source>
        <dbReference type="ARBA" id="ARBA00008562"/>
    </source>
</evidence>
<dbReference type="GO" id="GO:0005737">
    <property type="term" value="C:cytoplasm"/>
    <property type="evidence" value="ECO:0007669"/>
    <property type="project" value="UniProtKB-SubCell"/>
</dbReference>
<dbReference type="Pfam" id="PF02910">
    <property type="entry name" value="Succ_DH_flav_C"/>
    <property type="match status" value="1"/>
</dbReference>
<evidence type="ECO:0000256" key="10">
    <source>
        <dbReference type="PIRSR" id="PIRSR000171-1"/>
    </source>
</evidence>
<accession>A0A0M0BXK9</accession>
<keyword evidence="6 11" id="KW-0662">Pyridine nucleotide biosynthesis</keyword>
<comment type="subcellular location">
    <subcellularLocation>
        <location evidence="11">Cytoplasm</location>
    </subcellularLocation>
</comment>
<evidence type="ECO:0000256" key="7">
    <source>
        <dbReference type="ARBA" id="ARBA00022827"/>
    </source>
</evidence>
<evidence type="ECO:0000259" key="13">
    <source>
        <dbReference type="Pfam" id="PF02910"/>
    </source>
</evidence>
<comment type="caution">
    <text evidence="14">The sequence shown here is derived from an EMBL/GenBank/DDBJ whole genome shotgun (WGS) entry which is preliminary data.</text>
</comment>
<dbReference type="EMBL" id="LFWU01000048">
    <property type="protein sequence ID" value="KON32891.1"/>
    <property type="molecule type" value="Genomic_DNA"/>
</dbReference>
<comment type="similarity">
    <text evidence="3 11">Belongs to the FAD-dependent oxidoreductase 2 family. NadB subfamily.</text>
</comment>
<evidence type="ECO:0000256" key="4">
    <source>
        <dbReference type="ARBA" id="ARBA00012173"/>
    </source>
</evidence>
<evidence type="ECO:0000256" key="6">
    <source>
        <dbReference type="ARBA" id="ARBA00022642"/>
    </source>
</evidence>
<dbReference type="SUPFAM" id="SSF46977">
    <property type="entry name" value="Succinate dehydrogenase/fumarate reductase flavoprotein C-terminal domain"/>
    <property type="match status" value="1"/>
</dbReference>
<keyword evidence="8 11" id="KW-0560">Oxidoreductase</keyword>
<comment type="catalytic activity">
    <reaction evidence="11">
        <text>L-aspartate + O2 = iminosuccinate + H2O2</text>
        <dbReference type="Rhea" id="RHEA:25876"/>
        <dbReference type="ChEBI" id="CHEBI:15379"/>
        <dbReference type="ChEBI" id="CHEBI:16240"/>
        <dbReference type="ChEBI" id="CHEBI:29991"/>
        <dbReference type="ChEBI" id="CHEBI:77875"/>
        <dbReference type="EC" id="1.4.3.16"/>
    </reaction>
</comment>
<dbReference type="InterPro" id="IPR036188">
    <property type="entry name" value="FAD/NAD-bd_sf"/>
</dbReference>
<comment type="function">
    <text evidence="11">Catalyzes the oxidation of L-aspartate to iminoaspartate.</text>
</comment>
<sequence length="537" mass="60074">MSNTFCSGLRYELGDEDLKTDFLVIGSGIAGLNFALKVAKYGHVKIVTKKEIMESNTNLAQGGIAAVTRTDDSIQLHIEDTLKVGSGLSKKRMVKILAEQGKEAIRNLLSFGVTFDKEHDQLHLTTEGGHSMARVLHSGDSTGKEIEQAMTESVRENKNIEVFENCFAIDLIIKNKECIGANILDIKKREIYDIFARVTVLATGGVGYIYLNTTNPEIATGDGIAMAFRAGAKIEDMEFVQFHPTTLNKLGAPHFLISEALRGEGAILVNAAGKRFMLDYDSMGDLAPRDIISRTIFNELKRETVYLDIRHKGKRFILDRFPMIYQECLKYDVDLTKDLIPVSPAAHYICGGIKTNEHGETTLAKLLAFGECTCTGVHGANRLASNSLLESVVFSSLGAQKAKKYITKKIDSLSQQNKIVLSNIEPQELNYLKVELRKAMWDYVGIIRTKVQMDLMLRKLEHIESRLCAIGRKGVNTRFLEIKNMETISNLITTAAQARKESRGTHYRADYPTTDDKNWLKHICLQQKEEKLHTSFT</sequence>
<evidence type="ECO:0000256" key="8">
    <source>
        <dbReference type="ARBA" id="ARBA00023002"/>
    </source>
</evidence>
<dbReference type="PANTHER" id="PTHR42716">
    <property type="entry name" value="L-ASPARTATE OXIDASE"/>
    <property type="match status" value="1"/>
</dbReference>
<dbReference type="Gene3D" id="3.50.50.60">
    <property type="entry name" value="FAD/NAD(P)-binding domain"/>
    <property type="match status" value="1"/>
</dbReference>
<feature type="domain" description="Fumarate reductase/succinate dehydrogenase flavoprotein-like C-terminal" evidence="13">
    <location>
        <begin position="435"/>
        <end position="530"/>
    </location>
</feature>
<dbReference type="SUPFAM" id="SSF51905">
    <property type="entry name" value="FAD/NAD(P)-binding domain"/>
    <property type="match status" value="1"/>
</dbReference>
<dbReference type="Pfam" id="PF00890">
    <property type="entry name" value="FAD_binding_2"/>
    <property type="match status" value="1"/>
</dbReference>
<dbReference type="PIRSF" id="PIRSF000171">
    <property type="entry name" value="SDHA_APRA_LASPO"/>
    <property type="match status" value="1"/>
</dbReference>
<dbReference type="InterPro" id="IPR005288">
    <property type="entry name" value="NadB"/>
</dbReference>
<dbReference type="EC" id="1.4.3.16" evidence="4 9"/>
<evidence type="ECO:0000259" key="12">
    <source>
        <dbReference type="Pfam" id="PF00890"/>
    </source>
</evidence>
<gene>
    <name evidence="14" type="ORF">AC477_02275</name>
</gene>
<evidence type="ECO:0000256" key="2">
    <source>
        <dbReference type="ARBA" id="ARBA00004950"/>
    </source>
</evidence>
<dbReference type="AlphaFoldDB" id="A0A0M0BXK9"/>
<evidence type="ECO:0000256" key="11">
    <source>
        <dbReference type="RuleBase" id="RU362049"/>
    </source>
</evidence>
<dbReference type="GO" id="GO:0008734">
    <property type="term" value="F:L-aspartate oxidase activity"/>
    <property type="evidence" value="ECO:0007669"/>
    <property type="project" value="UniProtKB-UniRule"/>
</dbReference>
<evidence type="ECO:0000256" key="1">
    <source>
        <dbReference type="ARBA" id="ARBA00001974"/>
    </source>
</evidence>
<comment type="pathway">
    <text evidence="2 11">Cofactor biosynthesis; NAD(+) biosynthesis; iminoaspartate from L-aspartate (oxidase route): step 1/1.</text>
</comment>
<dbReference type="InterPro" id="IPR027477">
    <property type="entry name" value="Succ_DH/fumarate_Rdtase_cat_sf"/>
</dbReference>
<dbReference type="InterPro" id="IPR037099">
    <property type="entry name" value="Fum_R/Succ_DH_flav-like_C_sf"/>
</dbReference>
<dbReference type="Gene3D" id="1.20.58.100">
    <property type="entry name" value="Fumarate reductase/succinate dehydrogenase flavoprotein-like, C-terminal domain"/>
    <property type="match status" value="1"/>
</dbReference>
<feature type="domain" description="FAD-dependent oxidoreductase 2 FAD-binding" evidence="12">
    <location>
        <begin position="21"/>
        <end position="388"/>
    </location>
</feature>
<protein>
    <recommendedName>
        <fullName evidence="4 9">L-aspartate oxidase</fullName>
        <ecNumber evidence="4 9">1.4.3.16</ecNumber>
    </recommendedName>
</protein>
<evidence type="ECO:0000313" key="15">
    <source>
        <dbReference type="Proteomes" id="UP000037237"/>
    </source>
</evidence>
<organism evidence="14 15">
    <name type="scientific">miscellaneous Crenarchaeota group-1 archaeon SG8-32-1</name>
    <dbReference type="NCBI Taxonomy" id="1685124"/>
    <lineage>
        <taxon>Archaea</taxon>
        <taxon>Candidatus Bathyarchaeota</taxon>
        <taxon>MCG-1</taxon>
    </lineage>
</organism>
<dbReference type="PANTHER" id="PTHR42716:SF2">
    <property type="entry name" value="L-ASPARTATE OXIDASE, CHLOROPLASTIC"/>
    <property type="match status" value="1"/>
</dbReference>
<proteinExistence type="inferred from homology"/>
<dbReference type="InterPro" id="IPR003953">
    <property type="entry name" value="FAD-dep_OxRdtase_2_FAD-bd"/>
</dbReference>
<dbReference type="PATRIC" id="fig|1685124.3.peg.403"/>
<name>A0A0M0BXK9_9ARCH</name>
<keyword evidence="5 11" id="KW-0285">Flavoprotein</keyword>